<dbReference type="OrthoDB" id="45365at2759"/>
<keyword evidence="1" id="KW-0880">Kelch repeat</keyword>
<reference evidence="3 4" key="1">
    <citation type="journal article" date="2019" name="Sci. Rep.">
        <title>Orb-weaving spider Araneus ventricosus genome elucidates the spidroin gene catalogue.</title>
        <authorList>
            <person name="Kono N."/>
            <person name="Nakamura H."/>
            <person name="Ohtoshi R."/>
            <person name="Moran D.A.P."/>
            <person name="Shinohara A."/>
            <person name="Yoshida Y."/>
            <person name="Fujiwara M."/>
            <person name="Mori M."/>
            <person name="Tomita M."/>
            <person name="Arakawa K."/>
        </authorList>
    </citation>
    <scope>NUCLEOTIDE SEQUENCE [LARGE SCALE GENOMIC DNA]</scope>
</reference>
<name>A0A4Y2NY76_ARAVE</name>
<proteinExistence type="predicted"/>
<dbReference type="InterPro" id="IPR006652">
    <property type="entry name" value="Kelch_1"/>
</dbReference>
<accession>A0A4Y2NY76</accession>
<dbReference type="SUPFAM" id="SSF117281">
    <property type="entry name" value="Kelch motif"/>
    <property type="match status" value="1"/>
</dbReference>
<protein>
    <submittedName>
        <fullName evidence="3">Uncharacterized protein</fullName>
    </submittedName>
</protein>
<keyword evidence="2" id="KW-0677">Repeat</keyword>
<dbReference type="Pfam" id="PF01344">
    <property type="entry name" value="Kelch_1"/>
    <property type="match status" value="1"/>
</dbReference>
<dbReference type="AlphaFoldDB" id="A0A4Y2NY76"/>
<organism evidence="3 4">
    <name type="scientific">Araneus ventricosus</name>
    <name type="common">Orbweaver spider</name>
    <name type="synonym">Epeira ventricosa</name>
    <dbReference type="NCBI Taxonomy" id="182803"/>
    <lineage>
        <taxon>Eukaryota</taxon>
        <taxon>Metazoa</taxon>
        <taxon>Ecdysozoa</taxon>
        <taxon>Arthropoda</taxon>
        <taxon>Chelicerata</taxon>
        <taxon>Arachnida</taxon>
        <taxon>Araneae</taxon>
        <taxon>Araneomorphae</taxon>
        <taxon>Entelegynae</taxon>
        <taxon>Araneoidea</taxon>
        <taxon>Araneidae</taxon>
        <taxon>Araneus</taxon>
    </lineage>
</organism>
<dbReference type="SMART" id="SM00612">
    <property type="entry name" value="Kelch"/>
    <property type="match status" value="2"/>
</dbReference>
<dbReference type="EMBL" id="BGPR01289413">
    <property type="protein sequence ID" value="GBN42696.1"/>
    <property type="molecule type" value="Genomic_DNA"/>
</dbReference>
<evidence type="ECO:0000313" key="4">
    <source>
        <dbReference type="Proteomes" id="UP000499080"/>
    </source>
</evidence>
<evidence type="ECO:0000256" key="2">
    <source>
        <dbReference type="ARBA" id="ARBA00022737"/>
    </source>
</evidence>
<dbReference type="PANTHER" id="PTHR24412:SF489">
    <property type="entry name" value="RING FINGER DOMAIN AND KELCH REPEAT-CONTAINING PROTEIN DDB_G0271372"/>
    <property type="match status" value="1"/>
</dbReference>
<evidence type="ECO:0000256" key="1">
    <source>
        <dbReference type="ARBA" id="ARBA00022441"/>
    </source>
</evidence>
<comment type="caution">
    <text evidence="3">The sequence shown here is derived from an EMBL/GenBank/DDBJ whole genome shotgun (WGS) entry which is preliminary data.</text>
</comment>
<evidence type="ECO:0000313" key="3">
    <source>
        <dbReference type="EMBL" id="GBN42696.1"/>
    </source>
</evidence>
<gene>
    <name evidence="3" type="ORF">AVEN_260693_1</name>
</gene>
<sequence>MVMPSEDNWTITFEEKTYRIEGGCVSRYEFERNMWERIATACDIVIKGAVMLNNQIFTVGVHELDDVMTCQAYDPEKNTWISLPAPNISRAEFSVVANQGQVFVVPKYWAGDLPEKVEVYDPLQNKWMSLPDMPFEYRSPKAVSVDDKIIVYESNEEETRRYQDLDPPVYWDESARLWKVIDDSSPWYHIERYSFLDLDDCRLAKALTAKNRRPGIQWERILLD</sequence>
<keyword evidence="4" id="KW-1185">Reference proteome</keyword>
<dbReference type="InterPro" id="IPR015915">
    <property type="entry name" value="Kelch-typ_b-propeller"/>
</dbReference>
<dbReference type="Gene3D" id="2.120.10.80">
    <property type="entry name" value="Kelch-type beta propeller"/>
    <property type="match status" value="1"/>
</dbReference>
<dbReference type="PANTHER" id="PTHR24412">
    <property type="entry name" value="KELCH PROTEIN"/>
    <property type="match status" value="1"/>
</dbReference>
<dbReference type="Proteomes" id="UP000499080">
    <property type="component" value="Unassembled WGS sequence"/>
</dbReference>